<dbReference type="GO" id="GO:0043386">
    <property type="term" value="P:mycotoxin biosynthetic process"/>
    <property type="evidence" value="ECO:0007669"/>
    <property type="project" value="InterPro"/>
</dbReference>
<proteinExistence type="inferred from homology"/>
<comment type="similarity">
    <text evidence="1">Belongs to the ustYa family.</text>
</comment>
<evidence type="ECO:0000256" key="1">
    <source>
        <dbReference type="ARBA" id="ARBA00035112"/>
    </source>
</evidence>
<organism evidence="2 3">
    <name type="scientific">Penicillium fimorum</name>
    <dbReference type="NCBI Taxonomy" id="1882269"/>
    <lineage>
        <taxon>Eukaryota</taxon>
        <taxon>Fungi</taxon>
        <taxon>Dikarya</taxon>
        <taxon>Ascomycota</taxon>
        <taxon>Pezizomycotina</taxon>
        <taxon>Eurotiomycetes</taxon>
        <taxon>Eurotiomycetidae</taxon>
        <taxon>Eurotiales</taxon>
        <taxon>Aspergillaceae</taxon>
        <taxon>Penicillium</taxon>
    </lineage>
</organism>
<protein>
    <submittedName>
        <fullName evidence="2">Uncharacterized protein</fullName>
    </submittedName>
</protein>
<evidence type="ECO:0000313" key="2">
    <source>
        <dbReference type="EMBL" id="KAJ5497292.1"/>
    </source>
</evidence>
<reference evidence="2" key="1">
    <citation type="submission" date="2022-12" db="EMBL/GenBank/DDBJ databases">
        <authorList>
            <person name="Petersen C."/>
        </authorList>
    </citation>
    <scope>NUCLEOTIDE SEQUENCE</scope>
    <source>
        <strain evidence="2">IBT 29495</strain>
    </source>
</reference>
<dbReference type="PANTHER" id="PTHR33365:SF13">
    <property type="entry name" value="TAT PATHWAY SIGNAL SEQUENCE"/>
    <property type="match status" value="1"/>
</dbReference>
<dbReference type="PANTHER" id="PTHR33365">
    <property type="entry name" value="YALI0B05434P"/>
    <property type="match status" value="1"/>
</dbReference>
<comment type="caution">
    <text evidence="2">The sequence shown here is derived from an EMBL/GenBank/DDBJ whole genome shotgun (WGS) entry which is preliminary data.</text>
</comment>
<dbReference type="Proteomes" id="UP001149954">
    <property type="component" value="Unassembled WGS sequence"/>
</dbReference>
<name>A0A9W9XQG2_9EURO</name>
<evidence type="ECO:0000313" key="3">
    <source>
        <dbReference type="Proteomes" id="UP001149954"/>
    </source>
</evidence>
<dbReference type="OrthoDB" id="3687641at2759"/>
<keyword evidence="3" id="KW-1185">Reference proteome</keyword>
<sequence>MPVDYSLVRSTESQEEDIYDVEKSPLQSTYRFLFVKQALSPRFWLNLWAIFNTIFTPIREDGAERYVNTRYKPDKIFQSPPTEEVDAAWHNWLRDNDHLVRVSGYKAKELGLPEAVQLYKDPGYHAYGLGVYHQMHCLSRLRKSFYPDRYYPNASQHEILHHTNHCFDVLRQAILCHGDISLVYWWNQNYTHIDETGARHYTEEYLRRTPEERVTGSFVTWDSEVQCRDMHAINAWVKGNKIDDNDYGGQVVD</sequence>
<dbReference type="EMBL" id="JAPWDS010000005">
    <property type="protein sequence ID" value="KAJ5497292.1"/>
    <property type="molecule type" value="Genomic_DNA"/>
</dbReference>
<dbReference type="InterPro" id="IPR021765">
    <property type="entry name" value="UstYa-like"/>
</dbReference>
<dbReference type="Pfam" id="PF11807">
    <property type="entry name" value="UstYa"/>
    <property type="match status" value="1"/>
</dbReference>
<dbReference type="AlphaFoldDB" id="A0A9W9XQG2"/>
<reference evidence="2" key="2">
    <citation type="journal article" date="2023" name="IMA Fungus">
        <title>Comparative genomic study of the Penicillium genus elucidates a diverse pangenome and 15 lateral gene transfer events.</title>
        <authorList>
            <person name="Petersen C."/>
            <person name="Sorensen T."/>
            <person name="Nielsen M.R."/>
            <person name="Sondergaard T.E."/>
            <person name="Sorensen J.L."/>
            <person name="Fitzpatrick D.A."/>
            <person name="Frisvad J.C."/>
            <person name="Nielsen K.L."/>
        </authorList>
    </citation>
    <scope>NUCLEOTIDE SEQUENCE</scope>
    <source>
        <strain evidence="2">IBT 29495</strain>
    </source>
</reference>
<accession>A0A9W9XQG2</accession>
<gene>
    <name evidence="2" type="ORF">N7463_009279</name>
</gene>